<dbReference type="Proteomes" id="UP000757232">
    <property type="component" value="Unassembled WGS sequence"/>
</dbReference>
<sequence length="138" mass="13660">MKSLAVSNLAFATCLVLALFGGSASASPLPVSDVAVSSDNHKDLTPPKCQGCIFGDAETEVISAALESATTKTVEASDLASPVISTSVGVIDISCPGCTFVSSASAPTDPVDFAAYATPTATTDDGDSCPGCIIPSAV</sequence>
<protein>
    <submittedName>
        <fullName evidence="2">Uncharacterized protein</fullName>
    </submittedName>
</protein>
<evidence type="ECO:0000256" key="1">
    <source>
        <dbReference type="SAM" id="SignalP"/>
    </source>
</evidence>
<accession>A0A9Q5I438</accession>
<keyword evidence="1" id="KW-0732">Signal</keyword>
<reference evidence="2" key="1">
    <citation type="submission" date="2016-06" db="EMBL/GenBank/DDBJ databases">
        <title>Draft Genome sequence of the fungus Inonotus baumii.</title>
        <authorList>
            <person name="Zhu H."/>
            <person name="Lin W."/>
        </authorList>
    </citation>
    <scope>NUCLEOTIDE SEQUENCE</scope>
    <source>
        <strain evidence="2">821</strain>
    </source>
</reference>
<proteinExistence type="predicted"/>
<name>A0A9Q5I438_SANBA</name>
<keyword evidence="3" id="KW-1185">Reference proteome</keyword>
<evidence type="ECO:0000313" key="3">
    <source>
        <dbReference type="Proteomes" id="UP000757232"/>
    </source>
</evidence>
<feature type="signal peptide" evidence="1">
    <location>
        <begin position="1"/>
        <end position="26"/>
    </location>
</feature>
<feature type="chain" id="PRO_5040337138" evidence="1">
    <location>
        <begin position="27"/>
        <end position="138"/>
    </location>
</feature>
<dbReference type="AlphaFoldDB" id="A0A9Q5I438"/>
<gene>
    <name evidence="2" type="ORF">A7U60_g1412</name>
</gene>
<dbReference type="EMBL" id="LNZH02000093">
    <property type="protein sequence ID" value="OCB91330.1"/>
    <property type="molecule type" value="Genomic_DNA"/>
</dbReference>
<comment type="caution">
    <text evidence="2">The sequence shown here is derived from an EMBL/GenBank/DDBJ whole genome shotgun (WGS) entry which is preliminary data.</text>
</comment>
<organism evidence="2 3">
    <name type="scientific">Sanghuangporus baumii</name>
    <name type="common">Phellinus baumii</name>
    <dbReference type="NCBI Taxonomy" id="108892"/>
    <lineage>
        <taxon>Eukaryota</taxon>
        <taxon>Fungi</taxon>
        <taxon>Dikarya</taxon>
        <taxon>Basidiomycota</taxon>
        <taxon>Agaricomycotina</taxon>
        <taxon>Agaricomycetes</taxon>
        <taxon>Hymenochaetales</taxon>
        <taxon>Hymenochaetaceae</taxon>
        <taxon>Sanghuangporus</taxon>
    </lineage>
</organism>
<evidence type="ECO:0000313" key="2">
    <source>
        <dbReference type="EMBL" id="OCB91330.1"/>
    </source>
</evidence>